<organism evidence="1">
    <name type="scientific">uncultured bacterium UPO36</name>
    <dbReference type="NCBI Taxonomy" id="1776963"/>
    <lineage>
        <taxon>Bacteria</taxon>
        <taxon>environmental samples</taxon>
    </lineage>
</organism>
<sequence length="142" mass="15973">MAEVDFYVLDGDPPPDPWQFVCRLLDTAHRRGGEVHVHVADEAAAHALDARLWSFSAGSFVPHRLVGMPGRAPVWIGWQPPAQPGEVLLNLTDEVPHFFSGFRRVLELVPADPPGRDRARARYRFYRERGYPLRRHTLGGGA</sequence>
<name>A0A126SXL4_9BACT</name>
<dbReference type="InterPro" id="IPR007459">
    <property type="entry name" value="DNA_pol3_chi"/>
</dbReference>
<dbReference type="GO" id="GO:0003677">
    <property type="term" value="F:DNA binding"/>
    <property type="evidence" value="ECO:0007669"/>
    <property type="project" value="InterPro"/>
</dbReference>
<dbReference type="GO" id="GO:0003887">
    <property type="term" value="F:DNA-directed DNA polymerase activity"/>
    <property type="evidence" value="ECO:0007669"/>
    <property type="project" value="InterPro"/>
</dbReference>
<dbReference type="PANTHER" id="PTHR38767">
    <property type="entry name" value="DNA POLYMERASE III SUBUNIT CHI"/>
    <property type="match status" value="1"/>
</dbReference>
<evidence type="ECO:0000313" key="1">
    <source>
        <dbReference type="EMBL" id="AMK59051.1"/>
    </source>
</evidence>
<proteinExistence type="predicted"/>
<dbReference type="Pfam" id="PF04364">
    <property type="entry name" value="DNA_pol3_chi"/>
    <property type="match status" value="1"/>
</dbReference>
<dbReference type="EMBL" id="KU144966">
    <property type="protein sequence ID" value="AMK59051.1"/>
    <property type="molecule type" value="Genomic_DNA"/>
</dbReference>
<dbReference type="GO" id="GO:0006260">
    <property type="term" value="P:DNA replication"/>
    <property type="evidence" value="ECO:0007669"/>
    <property type="project" value="InterPro"/>
</dbReference>
<dbReference type="SUPFAM" id="SSF102400">
    <property type="entry name" value="DNA polymerase III chi subunit"/>
    <property type="match status" value="1"/>
</dbReference>
<dbReference type="InterPro" id="IPR036768">
    <property type="entry name" value="PolIII_chi_sf"/>
</dbReference>
<accession>A0A126SXL4</accession>
<reference evidence="1" key="1">
    <citation type="journal article" date="2016" name="Appl. Environ. Microbiol.">
        <title>Functional Metagenomics of a Biostimulated Petroleum-Contaminated Soil Reveals an Extraordinary Diversity of Extradiol Dioxygenases.</title>
        <authorList>
            <person name="Terron-Gonzalez L."/>
            <person name="Martin-Cabello G."/>
            <person name="Ferrer M."/>
            <person name="Santero E."/>
        </authorList>
    </citation>
    <scope>NUCLEOTIDE SEQUENCE</scope>
</reference>
<protein>
    <submittedName>
        <fullName evidence="1">DNA polymerase III subunit HolC</fullName>
    </submittedName>
</protein>
<dbReference type="AlphaFoldDB" id="A0A126SXL4"/>
<dbReference type="Gene3D" id="3.40.50.10110">
    <property type="entry name" value="DNA polymerase III subunit chi"/>
    <property type="match status" value="1"/>
</dbReference>
<dbReference type="GO" id="GO:0032298">
    <property type="term" value="P:positive regulation of DNA-templated DNA replication initiation"/>
    <property type="evidence" value="ECO:0007669"/>
    <property type="project" value="TreeGrafter"/>
</dbReference>
<dbReference type="PANTHER" id="PTHR38767:SF1">
    <property type="entry name" value="DNA POLYMERASE III SUBUNIT CHI"/>
    <property type="match status" value="1"/>
</dbReference>